<reference evidence="2" key="3">
    <citation type="journal article" date="2017" name="Nature">
        <title>Genome sequence of the progenitor of the wheat D genome Aegilops tauschii.</title>
        <authorList>
            <person name="Luo M.C."/>
            <person name="Gu Y.Q."/>
            <person name="Puiu D."/>
            <person name="Wang H."/>
            <person name="Twardziok S.O."/>
            <person name="Deal K.R."/>
            <person name="Huo N."/>
            <person name="Zhu T."/>
            <person name="Wang L."/>
            <person name="Wang Y."/>
            <person name="McGuire P.E."/>
            <person name="Liu S."/>
            <person name="Long H."/>
            <person name="Ramasamy R.K."/>
            <person name="Rodriguez J.C."/>
            <person name="Van S.L."/>
            <person name="Yuan L."/>
            <person name="Wang Z."/>
            <person name="Xia Z."/>
            <person name="Xiao L."/>
            <person name="Anderson O.D."/>
            <person name="Ouyang S."/>
            <person name="Liang Y."/>
            <person name="Zimin A.V."/>
            <person name="Pertea G."/>
            <person name="Qi P."/>
            <person name="Bennetzen J.L."/>
            <person name="Dai X."/>
            <person name="Dawson M.W."/>
            <person name="Muller H.G."/>
            <person name="Kugler K."/>
            <person name="Rivarola-Duarte L."/>
            <person name="Spannagl M."/>
            <person name="Mayer K.F.X."/>
            <person name="Lu F.H."/>
            <person name="Bevan M.W."/>
            <person name="Leroy P."/>
            <person name="Li P."/>
            <person name="You F.M."/>
            <person name="Sun Q."/>
            <person name="Liu Z."/>
            <person name="Lyons E."/>
            <person name="Wicker T."/>
            <person name="Salzberg S.L."/>
            <person name="Devos K.M."/>
            <person name="Dvorak J."/>
        </authorList>
    </citation>
    <scope>NUCLEOTIDE SEQUENCE [LARGE SCALE GENOMIC DNA]</scope>
    <source>
        <strain evidence="2">cv. AL8/78</strain>
    </source>
</reference>
<evidence type="ECO:0000313" key="3">
    <source>
        <dbReference type="Proteomes" id="UP000015105"/>
    </source>
</evidence>
<dbReference type="Proteomes" id="UP000015105">
    <property type="component" value="Chromosome 7D"/>
</dbReference>
<sequence>MIDHVRVAPDGFRFFLLDWPVADRPVLVGLALLFNSSANLLLLLVLLSISR</sequence>
<accession>A0A453SHX9</accession>
<keyword evidence="3" id="KW-1185">Reference proteome</keyword>
<reference evidence="3" key="2">
    <citation type="journal article" date="2017" name="Nat. Plants">
        <title>The Aegilops tauschii genome reveals multiple impacts of transposons.</title>
        <authorList>
            <person name="Zhao G."/>
            <person name="Zou C."/>
            <person name="Li K."/>
            <person name="Wang K."/>
            <person name="Li T."/>
            <person name="Gao L."/>
            <person name="Zhang X."/>
            <person name="Wang H."/>
            <person name="Yang Z."/>
            <person name="Liu X."/>
            <person name="Jiang W."/>
            <person name="Mao L."/>
            <person name="Kong X."/>
            <person name="Jiao Y."/>
            <person name="Jia J."/>
        </authorList>
    </citation>
    <scope>NUCLEOTIDE SEQUENCE [LARGE SCALE GENOMIC DNA]</scope>
    <source>
        <strain evidence="3">cv. AL8/78</strain>
    </source>
</reference>
<keyword evidence="1" id="KW-0472">Membrane</keyword>
<dbReference type="EnsemblPlants" id="AET7Gv20948100.1">
    <property type="protein sequence ID" value="AET7Gv20948100.1"/>
    <property type="gene ID" value="AET7Gv20948100"/>
</dbReference>
<keyword evidence="1" id="KW-0812">Transmembrane</keyword>
<protein>
    <submittedName>
        <fullName evidence="2">Uncharacterized protein</fullName>
    </submittedName>
</protein>
<feature type="transmembrane region" description="Helical" evidence="1">
    <location>
        <begin position="26"/>
        <end position="49"/>
    </location>
</feature>
<dbReference type="AlphaFoldDB" id="A0A453SHX9"/>
<organism evidence="2 3">
    <name type="scientific">Aegilops tauschii subsp. strangulata</name>
    <name type="common">Goatgrass</name>
    <dbReference type="NCBI Taxonomy" id="200361"/>
    <lineage>
        <taxon>Eukaryota</taxon>
        <taxon>Viridiplantae</taxon>
        <taxon>Streptophyta</taxon>
        <taxon>Embryophyta</taxon>
        <taxon>Tracheophyta</taxon>
        <taxon>Spermatophyta</taxon>
        <taxon>Magnoliopsida</taxon>
        <taxon>Liliopsida</taxon>
        <taxon>Poales</taxon>
        <taxon>Poaceae</taxon>
        <taxon>BOP clade</taxon>
        <taxon>Pooideae</taxon>
        <taxon>Triticodae</taxon>
        <taxon>Triticeae</taxon>
        <taxon>Triticinae</taxon>
        <taxon>Aegilops</taxon>
    </lineage>
</organism>
<name>A0A453SHX9_AEGTS</name>
<reference evidence="2" key="4">
    <citation type="submission" date="2019-03" db="UniProtKB">
        <authorList>
            <consortium name="EnsemblPlants"/>
        </authorList>
    </citation>
    <scope>IDENTIFICATION</scope>
</reference>
<dbReference type="Gramene" id="AET7Gv20948100.1">
    <property type="protein sequence ID" value="AET7Gv20948100.1"/>
    <property type="gene ID" value="AET7Gv20948100"/>
</dbReference>
<evidence type="ECO:0000256" key="1">
    <source>
        <dbReference type="SAM" id="Phobius"/>
    </source>
</evidence>
<proteinExistence type="predicted"/>
<keyword evidence="1" id="KW-1133">Transmembrane helix</keyword>
<reference evidence="2" key="5">
    <citation type="journal article" date="2021" name="G3 (Bethesda)">
        <title>Aegilops tauschii genome assembly Aet v5.0 features greater sequence contiguity and improved annotation.</title>
        <authorList>
            <person name="Wang L."/>
            <person name="Zhu T."/>
            <person name="Rodriguez J.C."/>
            <person name="Deal K.R."/>
            <person name="Dubcovsky J."/>
            <person name="McGuire P.E."/>
            <person name="Lux T."/>
            <person name="Spannagl M."/>
            <person name="Mayer K.F.X."/>
            <person name="Baldrich P."/>
            <person name="Meyers B.C."/>
            <person name="Huo N."/>
            <person name="Gu Y.Q."/>
            <person name="Zhou H."/>
            <person name="Devos K.M."/>
            <person name="Bennetzen J.L."/>
            <person name="Unver T."/>
            <person name="Budak H."/>
            <person name="Gulick P.J."/>
            <person name="Galiba G."/>
            <person name="Kalapos B."/>
            <person name="Nelson D.R."/>
            <person name="Li P."/>
            <person name="You F.M."/>
            <person name="Luo M.C."/>
            <person name="Dvorak J."/>
        </authorList>
    </citation>
    <scope>NUCLEOTIDE SEQUENCE [LARGE SCALE GENOMIC DNA]</scope>
    <source>
        <strain evidence="2">cv. AL8/78</strain>
    </source>
</reference>
<evidence type="ECO:0000313" key="2">
    <source>
        <dbReference type="EnsemblPlants" id="AET7Gv20948100.1"/>
    </source>
</evidence>
<reference evidence="3" key="1">
    <citation type="journal article" date="2014" name="Science">
        <title>Ancient hybridizations among the ancestral genomes of bread wheat.</title>
        <authorList>
            <consortium name="International Wheat Genome Sequencing Consortium,"/>
            <person name="Marcussen T."/>
            <person name="Sandve S.R."/>
            <person name="Heier L."/>
            <person name="Spannagl M."/>
            <person name="Pfeifer M."/>
            <person name="Jakobsen K.S."/>
            <person name="Wulff B.B."/>
            <person name="Steuernagel B."/>
            <person name="Mayer K.F."/>
            <person name="Olsen O.A."/>
        </authorList>
    </citation>
    <scope>NUCLEOTIDE SEQUENCE [LARGE SCALE GENOMIC DNA]</scope>
    <source>
        <strain evidence="3">cv. AL8/78</strain>
    </source>
</reference>